<evidence type="ECO:0000313" key="2">
    <source>
        <dbReference type="Proteomes" id="UP000009183"/>
    </source>
</evidence>
<sequence>MAGNSLQVLHCFKSGVCRTLPVPHPCVSTSCTLTEDGFGDFKPEMEWKNSWLCFSLLSPSVCSSAHCYSNWTRL</sequence>
<organism evidence="1 2">
    <name type="scientific">Vitis vinifera</name>
    <name type="common">Grape</name>
    <dbReference type="NCBI Taxonomy" id="29760"/>
    <lineage>
        <taxon>Eukaryota</taxon>
        <taxon>Viridiplantae</taxon>
        <taxon>Streptophyta</taxon>
        <taxon>Embryophyta</taxon>
        <taxon>Tracheophyta</taxon>
        <taxon>Spermatophyta</taxon>
        <taxon>Magnoliopsida</taxon>
        <taxon>eudicotyledons</taxon>
        <taxon>Gunneridae</taxon>
        <taxon>Pentapetalae</taxon>
        <taxon>rosids</taxon>
        <taxon>Vitales</taxon>
        <taxon>Vitaceae</taxon>
        <taxon>Viteae</taxon>
        <taxon>Vitis</taxon>
    </lineage>
</organism>
<dbReference type="InParanoid" id="F6HK35"/>
<dbReference type="HOGENOM" id="CLU_2692822_0_0_1"/>
<protein>
    <submittedName>
        <fullName evidence="1">Uncharacterized protein</fullName>
    </submittedName>
</protein>
<dbReference type="AlphaFoldDB" id="F6HK35"/>
<keyword evidence="2" id="KW-1185">Reference proteome</keyword>
<reference evidence="2" key="1">
    <citation type="journal article" date="2007" name="Nature">
        <title>The grapevine genome sequence suggests ancestral hexaploidization in major angiosperm phyla.</title>
        <authorList>
            <consortium name="The French-Italian Public Consortium for Grapevine Genome Characterization."/>
            <person name="Jaillon O."/>
            <person name="Aury J.-M."/>
            <person name="Noel B."/>
            <person name="Policriti A."/>
            <person name="Clepet C."/>
            <person name="Casagrande A."/>
            <person name="Choisne N."/>
            <person name="Aubourg S."/>
            <person name="Vitulo N."/>
            <person name="Jubin C."/>
            <person name="Vezzi A."/>
            <person name="Legeai F."/>
            <person name="Hugueney P."/>
            <person name="Dasilva C."/>
            <person name="Horner D."/>
            <person name="Mica E."/>
            <person name="Jublot D."/>
            <person name="Poulain J."/>
            <person name="Bruyere C."/>
            <person name="Billault A."/>
            <person name="Segurens B."/>
            <person name="Gouyvenoux M."/>
            <person name="Ugarte E."/>
            <person name="Cattonaro F."/>
            <person name="Anthouard V."/>
            <person name="Vico V."/>
            <person name="Del Fabbro C."/>
            <person name="Alaux M."/>
            <person name="Di Gaspero G."/>
            <person name="Dumas V."/>
            <person name="Felice N."/>
            <person name="Paillard S."/>
            <person name="Juman I."/>
            <person name="Moroldo M."/>
            <person name="Scalabrin S."/>
            <person name="Canaguier A."/>
            <person name="Le Clainche I."/>
            <person name="Malacrida G."/>
            <person name="Durand E."/>
            <person name="Pesole G."/>
            <person name="Laucou V."/>
            <person name="Chatelet P."/>
            <person name="Merdinoglu D."/>
            <person name="Delledonne M."/>
            <person name="Pezzotti M."/>
            <person name="Lecharny A."/>
            <person name="Scarpelli C."/>
            <person name="Artiguenave F."/>
            <person name="Pe M.E."/>
            <person name="Valle G."/>
            <person name="Morgante M."/>
            <person name="Caboche M."/>
            <person name="Adam-Blondon A.-F."/>
            <person name="Weissenbach J."/>
            <person name="Quetier F."/>
            <person name="Wincker P."/>
        </authorList>
    </citation>
    <scope>NUCLEOTIDE SEQUENCE [LARGE SCALE GENOMIC DNA]</scope>
    <source>
        <strain evidence="2">cv. Pinot noir / PN40024</strain>
    </source>
</reference>
<gene>
    <name evidence="1" type="ordered locus">VIT_12s0035g01190</name>
</gene>
<evidence type="ECO:0000313" key="1">
    <source>
        <dbReference type="EMBL" id="CCB55038.1"/>
    </source>
</evidence>
<accession>F6HK35</accession>
<name>F6HK35_VITVI</name>
<dbReference type="Proteomes" id="UP000009183">
    <property type="component" value="Chromosome 12"/>
</dbReference>
<dbReference type="EMBL" id="FN595990">
    <property type="protein sequence ID" value="CCB55038.1"/>
    <property type="molecule type" value="Genomic_DNA"/>
</dbReference>
<proteinExistence type="predicted"/>
<dbReference type="PaxDb" id="29760-VIT_12s0035g01190.t01"/>